<evidence type="ECO:0000256" key="3">
    <source>
        <dbReference type="SAM" id="Phobius"/>
    </source>
</evidence>
<dbReference type="Pfam" id="PF16697">
    <property type="entry name" value="Yop-YscD_cpl"/>
    <property type="match status" value="1"/>
</dbReference>
<feature type="region of interest" description="Disordered" evidence="2">
    <location>
        <begin position="200"/>
        <end position="234"/>
    </location>
</feature>
<feature type="compositionally biased region" description="Pro residues" evidence="2">
    <location>
        <begin position="200"/>
        <end position="226"/>
    </location>
</feature>
<feature type="region of interest" description="Disordered" evidence="2">
    <location>
        <begin position="115"/>
        <end position="135"/>
    </location>
</feature>
<feature type="compositionally biased region" description="Low complexity" evidence="2">
    <location>
        <begin position="115"/>
        <end position="125"/>
    </location>
</feature>
<evidence type="ECO:0000313" key="6">
    <source>
        <dbReference type="Proteomes" id="UP001595960"/>
    </source>
</evidence>
<keyword evidence="3" id="KW-0472">Membrane</keyword>
<sequence>MSPELGEIAPTLVVVEGRRAGERVPLEAGETTVGRDAMSELAFDDEGVSRHHALLIRAADTVTIRDLGSTNGTWVNGRPAHDEIELHPGDTVQVGLAAFTLEGARASAVVSPVPVSTRSPGAAPTPSTPVPAAPAPRRLGRVRVGRVVLVGGLANLIIVGAGVAIQFATDWTGIGTWLAAPLTGMVAALVALMKDAMTRPPEPGPAPPGGVPVPAPGVAAGPPPGATAPTGVVPPPRRRGGVSVAVGLLVAVLVIGGGGVLVTYAVATVSGFITGNQVGVDRLQNAPVVVDSSGVVTTVERVEHTADFTRVELTVRNGLANTITLPLYGNATLSAEDGTTLVADGFRSSWSDTIPPGQLRRGTIVFTGHLPDAGTVATLSFATVFEQGFTGPQSIAVGGLEIAPFDG</sequence>
<dbReference type="InterPro" id="IPR032030">
    <property type="entry name" value="YscD_cytoplasmic_dom"/>
</dbReference>
<dbReference type="SMART" id="SM00240">
    <property type="entry name" value="FHA"/>
    <property type="match status" value="1"/>
</dbReference>
<dbReference type="Gene3D" id="2.60.200.20">
    <property type="match status" value="1"/>
</dbReference>
<evidence type="ECO:0000259" key="4">
    <source>
        <dbReference type="PROSITE" id="PS50006"/>
    </source>
</evidence>
<reference evidence="6" key="1">
    <citation type="journal article" date="2019" name="Int. J. Syst. Evol. Microbiol.">
        <title>The Global Catalogue of Microorganisms (GCM) 10K type strain sequencing project: providing services to taxonomists for standard genome sequencing and annotation.</title>
        <authorList>
            <consortium name="The Broad Institute Genomics Platform"/>
            <consortium name="The Broad Institute Genome Sequencing Center for Infectious Disease"/>
            <person name="Wu L."/>
            <person name="Ma J."/>
        </authorList>
    </citation>
    <scope>NUCLEOTIDE SEQUENCE [LARGE SCALE GENOMIC DNA]</scope>
    <source>
        <strain evidence="6">CGMCC 1.12192</strain>
    </source>
</reference>
<evidence type="ECO:0000313" key="5">
    <source>
        <dbReference type="EMBL" id="MFC4828689.1"/>
    </source>
</evidence>
<dbReference type="PANTHER" id="PTHR23308">
    <property type="entry name" value="NUCLEAR INHIBITOR OF PROTEIN PHOSPHATASE-1"/>
    <property type="match status" value="1"/>
</dbReference>
<keyword evidence="6" id="KW-1185">Reference proteome</keyword>
<gene>
    <name evidence="5" type="ORF">ACFPER_07830</name>
</gene>
<keyword evidence="3" id="KW-1133">Transmembrane helix</keyword>
<organism evidence="5 6">
    <name type="scientific">Agromyces aurantiacus</name>
    <dbReference type="NCBI Taxonomy" id="165814"/>
    <lineage>
        <taxon>Bacteria</taxon>
        <taxon>Bacillati</taxon>
        <taxon>Actinomycetota</taxon>
        <taxon>Actinomycetes</taxon>
        <taxon>Micrococcales</taxon>
        <taxon>Microbacteriaceae</taxon>
        <taxon>Agromyces</taxon>
    </lineage>
</organism>
<dbReference type="Proteomes" id="UP001595960">
    <property type="component" value="Unassembled WGS sequence"/>
</dbReference>
<name>A0ABV9R5C6_9MICO</name>
<dbReference type="InterPro" id="IPR050923">
    <property type="entry name" value="Cell_Proc_Reg/RNA_Proc"/>
</dbReference>
<accession>A0ABV9R5C6</accession>
<comment type="caution">
    <text evidence="5">The sequence shown here is derived from an EMBL/GenBank/DDBJ whole genome shotgun (WGS) entry which is preliminary data.</text>
</comment>
<evidence type="ECO:0000256" key="1">
    <source>
        <dbReference type="ARBA" id="ARBA00022553"/>
    </source>
</evidence>
<keyword evidence="1" id="KW-0597">Phosphoprotein</keyword>
<dbReference type="SUPFAM" id="SSF49879">
    <property type="entry name" value="SMAD/FHA domain"/>
    <property type="match status" value="1"/>
</dbReference>
<dbReference type="CDD" id="cd00060">
    <property type="entry name" value="FHA"/>
    <property type="match status" value="1"/>
</dbReference>
<feature type="transmembrane region" description="Helical" evidence="3">
    <location>
        <begin position="147"/>
        <end position="168"/>
    </location>
</feature>
<dbReference type="PROSITE" id="PS50006">
    <property type="entry name" value="FHA_DOMAIN"/>
    <property type="match status" value="1"/>
</dbReference>
<protein>
    <submittedName>
        <fullName evidence="5">FHA domain-containing protein</fullName>
    </submittedName>
</protein>
<dbReference type="InterPro" id="IPR000253">
    <property type="entry name" value="FHA_dom"/>
</dbReference>
<feature type="transmembrane region" description="Helical" evidence="3">
    <location>
        <begin position="244"/>
        <end position="267"/>
    </location>
</feature>
<evidence type="ECO:0000256" key="2">
    <source>
        <dbReference type="SAM" id="MobiDB-lite"/>
    </source>
</evidence>
<dbReference type="InterPro" id="IPR008984">
    <property type="entry name" value="SMAD_FHA_dom_sf"/>
</dbReference>
<feature type="transmembrane region" description="Helical" evidence="3">
    <location>
        <begin position="174"/>
        <end position="193"/>
    </location>
</feature>
<dbReference type="RefSeq" id="WP_204391875.1">
    <property type="nucleotide sequence ID" value="NZ_JAFBBW010000001.1"/>
</dbReference>
<keyword evidence="3" id="KW-0812">Transmembrane</keyword>
<feature type="domain" description="FHA" evidence="4">
    <location>
        <begin position="31"/>
        <end position="80"/>
    </location>
</feature>
<proteinExistence type="predicted"/>
<dbReference type="EMBL" id="JBHSJC010000001">
    <property type="protein sequence ID" value="MFC4828689.1"/>
    <property type="molecule type" value="Genomic_DNA"/>
</dbReference>